<evidence type="ECO:0000313" key="3">
    <source>
        <dbReference type="EMBL" id="OLF49754.1"/>
    </source>
</evidence>
<proteinExistence type="predicted"/>
<dbReference type="InterPro" id="IPR010982">
    <property type="entry name" value="Lambda_DNA-bd_dom_sf"/>
</dbReference>
<evidence type="ECO:0000313" key="6">
    <source>
        <dbReference type="Proteomes" id="UP000255213"/>
    </source>
</evidence>
<keyword evidence="5" id="KW-1185">Reference proteome</keyword>
<dbReference type="GO" id="GO:0003677">
    <property type="term" value="F:DNA binding"/>
    <property type="evidence" value="ECO:0007669"/>
    <property type="project" value="UniProtKB-KW"/>
</dbReference>
<evidence type="ECO:0000313" key="5">
    <source>
        <dbReference type="Proteomes" id="UP000186437"/>
    </source>
</evidence>
<gene>
    <name evidence="3" type="ORF">BU200_05665</name>
    <name evidence="4" type="ORF">NCTC12957_00390</name>
</gene>
<dbReference type="PROSITE" id="PS50943">
    <property type="entry name" value="HTH_CROC1"/>
    <property type="match status" value="1"/>
</dbReference>
<dbReference type="OrthoDB" id="9812495at2"/>
<accession>A0A1Q8ED66</accession>
<dbReference type="AlphaFoldDB" id="A0A1Q8ED66"/>
<dbReference type="Proteomes" id="UP000186437">
    <property type="component" value="Unassembled WGS sequence"/>
</dbReference>
<dbReference type="Proteomes" id="UP000255213">
    <property type="component" value="Unassembled WGS sequence"/>
</dbReference>
<dbReference type="Gene3D" id="1.10.260.40">
    <property type="entry name" value="lambda repressor-like DNA-binding domains"/>
    <property type="match status" value="1"/>
</dbReference>
<dbReference type="InterPro" id="IPR050807">
    <property type="entry name" value="TransReg_Diox_bact_type"/>
</dbReference>
<protein>
    <submittedName>
        <fullName evidence="4">Helix-turn-helix family protein</fullName>
    </submittedName>
    <submittedName>
        <fullName evidence="3">Transcriptional regulator</fullName>
    </submittedName>
</protein>
<dbReference type="Pfam" id="PF01381">
    <property type="entry name" value="HTH_3"/>
    <property type="match status" value="1"/>
</dbReference>
<dbReference type="RefSeq" id="WP_075099251.1">
    <property type="nucleotide sequence ID" value="NZ_MSJL01000021.1"/>
</dbReference>
<dbReference type="GO" id="GO:0003700">
    <property type="term" value="F:DNA-binding transcription factor activity"/>
    <property type="evidence" value="ECO:0007669"/>
    <property type="project" value="TreeGrafter"/>
</dbReference>
<dbReference type="CDD" id="cd00093">
    <property type="entry name" value="HTH_XRE"/>
    <property type="match status" value="1"/>
</dbReference>
<evidence type="ECO:0000313" key="4">
    <source>
        <dbReference type="EMBL" id="SUN06039.1"/>
    </source>
</evidence>
<feature type="domain" description="HTH cro/C1-type" evidence="2">
    <location>
        <begin position="6"/>
        <end position="61"/>
    </location>
</feature>
<reference evidence="4 6" key="3">
    <citation type="submission" date="2018-06" db="EMBL/GenBank/DDBJ databases">
        <authorList>
            <consortium name="Pathogen Informatics"/>
            <person name="Doyle S."/>
        </authorList>
    </citation>
    <scope>NUCLEOTIDE SEQUENCE [LARGE SCALE GENOMIC DNA]</scope>
    <source>
        <strain evidence="4 6">NCTC12957</strain>
    </source>
</reference>
<dbReference type="EMBL" id="MSJL01000021">
    <property type="protein sequence ID" value="OLF49754.1"/>
    <property type="molecule type" value="Genomic_DNA"/>
</dbReference>
<organism evidence="3 5">
    <name type="scientific">Streptococcus acidominimus</name>
    <dbReference type="NCBI Taxonomy" id="1326"/>
    <lineage>
        <taxon>Bacteria</taxon>
        <taxon>Bacillati</taxon>
        <taxon>Bacillota</taxon>
        <taxon>Bacilli</taxon>
        <taxon>Lactobacillales</taxon>
        <taxon>Streptococcaceae</taxon>
        <taxon>Streptococcus</taxon>
    </lineage>
</organism>
<dbReference type="GO" id="GO:0005829">
    <property type="term" value="C:cytosol"/>
    <property type="evidence" value="ECO:0007669"/>
    <property type="project" value="TreeGrafter"/>
</dbReference>
<dbReference type="SMART" id="SM00530">
    <property type="entry name" value="HTH_XRE"/>
    <property type="match status" value="1"/>
</dbReference>
<dbReference type="EMBL" id="UHEN01000001">
    <property type="protein sequence ID" value="SUN06039.1"/>
    <property type="molecule type" value="Genomic_DNA"/>
</dbReference>
<name>A0A1Q8ED66_STRAI</name>
<keyword evidence="1" id="KW-0238">DNA-binding</keyword>
<reference evidence="3" key="2">
    <citation type="submission" date="2016-12" db="EMBL/GenBank/DDBJ databases">
        <authorList>
            <person name="Song W.-J."/>
            <person name="Kurnit D.M."/>
        </authorList>
    </citation>
    <scope>NUCLEOTIDE SEQUENCE [LARGE SCALE GENOMIC DNA]</scope>
    <source>
        <strain evidence="3">ATCC 51725</strain>
    </source>
</reference>
<dbReference type="InterPro" id="IPR001387">
    <property type="entry name" value="Cro/C1-type_HTH"/>
</dbReference>
<sequence length="62" mass="6881">MNGTKIAEIRKSQGLSQEELAKKSKVSRSIISFLETGKEKDVKLLTLTRLAVALNCTVEDFL</sequence>
<dbReference type="SUPFAM" id="SSF47413">
    <property type="entry name" value="lambda repressor-like DNA-binding domains"/>
    <property type="match status" value="1"/>
</dbReference>
<reference evidence="5" key="1">
    <citation type="submission" date="2016-12" db="EMBL/GenBank/DDBJ databases">
        <authorList>
            <person name="Gulvik C.A."/>
        </authorList>
    </citation>
    <scope>NUCLEOTIDE SEQUENCE [LARGE SCALE GENOMIC DNA]</scope>
    <source>
        <strain evidence="5">ATCC 51725</strain>
    </source>
</reference>
<dbReference type="PANTHER" id="PTHR46797">
    <property type="entry name" value="HTH-TYPE TRANSCRIPTIONAL REGULATOR"/>
    <property type="match status" value="1"/>
</dbReference>
<dbReference type="PANTHER" id="PTHR46797:SF1">
    <property type="entry name" value="METHYLPHOSPHONATE SYNTHASE"/>
    <property type="match status" value="1"/>
</dbReference>
<evidence type="ECO:0000256" key="1">
    <source>
        <dbReference type="ARBA" id="ARBA00023125"/>
    </source>
</evidence>
<evidence type="ECO:0000259" key="2">
    <source>
        <dbReference type="PROSITE" id="PS50943"/>
    </source>
</evidence>